<organism evidence="1">
    <name type="scientific">Phage sp. ctesc4</name>
    <dbReference type="NCBI Taxonomy" id="2828008"/>
    <lineage>
        <taxon>Viruses</taxon>
    </lineage>
</organism>
<protein>
    <submittedName>
        <fullName evidence="1">Uncharacterized protein</fullName>
    </submittedName>
</protein>
<reference evidence="1" key="1">
    <citation type="journal article" date="2021" name="Proc. Natl. Acad. Sci. U.S.A.">
        <title>A Catalog of Tens of Thousands of Viruses from Human Metagenomes Reveals Hidden Associations with Chronic Diseases.</title>
        <authorList>
            <person name="Tisza M.J."/>
            <person name="Buck C.B."/>
        </authorList>
    </citation>
    <scope>NUCLEOTIDE SEQUENCE</scope>
    <source>
        <strain evidence="1">Ctesc4</strain>
    </source>
</reference>
<name>A0A8S5TCV0_9VIRU</name>
<evidence type="ECO:0000313" key="1">
    <source>
        <dbReference type="EMBL" id="DAF61086.1"/>
    </source>
</evidence>
<dbReference type="EMBL" id="BK032802">
    <property type="protein sequence ID" value="DAF61086.1"/>
    <property type="molecule type" value="Genomic_DNA"/>
</dbReference>
<accession>A0A8S5TCV0</accession>
<sequence length="47" mass="5055">MWLCSHALLYAHMLGAVLSAFHAACGYSYRLGIVRLSTGLTGCLARV</sequence>
<proteinExistence type="predicted"/>